<keyword evidence="1" id="KW-1133">Transmembrane helix</keyword>
<dbReference type="KEGG" id="atm:ANT_05960"/>
<protein>
    <recommendedName>
        <fullName evidence="4">Methyl-accepting chemotaxis protein</fullName>
    </recommendedName>
</protein>
<dbReference type="HOGENOM" id="CLU_1037788_0_0_0"/>
<organism evidence="2 3">
    <name type="scientific">Anaerolinea thermophila (strain DSM 14523 / JCM 11388 / NBRC 100420 / UNI-1)</name>
    <dbReference type="NCBI Taxonomy" id="926569"/>
    <lineage>
        <taxon>Bacteria</taxon>
        <taxon>Bacillati</taxon>
        <taxon>Chloroflexota</taxon>
        <taxon>Anaerolineae</taxon>
        <taxon>Anaerolineales</taxon>
        <taxon>Anaerolineaceae</taxon>
        <taxon>Anaerolinea</taxon>
    </lineage>
</organism>
<evidence type="ECO:0008006" key="4">
    <source>
        <dbReference type="Google" id="ProtNLM"/>
    </source>
</evidence>
<dbReference type="InParanoid" id="E8N1M5"/>
<name>E8N1M5_ANATU</name>
<evidence type="ECO:0000256" key="1">
    <source>
        <dbReference type="SAM" id="Phobius"/>
    </source>
</evidence>
<keyword evidence="3" id="KW-1185">Reference proteome</keyword>
<keyword evidence="1" id="KW-0472">Membrane</keyword>
<dbReference type="RefSeq" id="WP_013559025.1">
    <property type="nucleotide sequence ID" value="NC_014960.1"/>
</dbReference>
<dbReference type="OrthoDB" id="152192at2"/>
<dbReference type="EMBL" id="AP012029">
    <property type="protein sequence ID" value="BAJ62630.1"/>
    <property type="molecule type" value="Genomic_DNA"/>
</dbReference>
<keyword evidence="1" id="KW-0812">Transmembrane</keyword>
<dbReference type="AlphaFoldDB" id="E8N1M5"/>
<evidence type="ECO:0000313" key="2">
    <source>
        <dbReference type="EMBL" id="BAJ62630.1"/>
    </source>
</evidence>
<dbReference type="STRING" id="926569.ANT_05960"/>
<feature type="transmembrane region" description="Helical" evidence="1">
    <location>
        <begin position="6"/>
        <end position="30"/>
    </location>
</feature>
<dbReference type="Proteomes" id="UP000008922">
    <property type="component" value="Chromosome"/>
</dbReference>
<accession>E8N1M5</accession>
<dbReference type="eggNOG" id="ENOG5033KP2">
    <property type="taxonomic scope" value="Bacteria"/>
</dbReference>
<feature type="transmembrane region" description="Helical" evidence="1">
    <location>
        <begin position="232"/>
        <end position="259"/>
    </location>
</feature>
<proteinExistence type="predicted"/>
<gene>
    <name evidence="2" type="ordered locus">ANT_05960</name>
</gene>
<evidence type="ECO:0000313" key="3">
    <source>
        <dbReference type="Proteomes" id="UP000008922"/>
    </source>
</evidence>
<sequence length="287" mass="30994">MRNMASRITGITLIGMAILGVLFSIAAIILTNRFLDEARSAIIATGDLTERALLNTAKGLYTARTSLEEAQTTLSAIHQTLDGVTATVEGFSPALEAFHTLLGESLPAAIRTTQVTLQAAQTAAQTLDIFLYGLSQVPILSNFVKPPEVALHTAIGEVNSSLDNIPAALQDAQQGVQTASSENAKMESGLETISGQMSGIEEVVLEMKNVVDEYLLLVEDLQMKLLNFEKRLLTWVSIFRVLMTFILAWLALAQISLFLQGWDLLVHGFPGQGTAPETRGHSETPKT</sequence>
<reference evidence="2 3" key="1">
    <citation type="submission" date="2010-12" db="EMBL/GenBank/DDBJ databases">
        <title>Whole genome sequence of Anaerolinea thermophila UNI-1.</title>
        <authorList>
            <person name="Narita-Yamada S."/>
            <person name="Kishi E."/>
            <person name="Watanabe Y."/>
            <person name="Takasaki K."/>
            <person name="Ankai A."/>
            <person name="Oguchi A."/>
            <person name="Fukui S."/>
            <person name="Takahashi M."/>
            <person name="Yashiro I."/>
            <person name="Hosoyama A."/>
            <person name="Sekiguchi Y."/>
            <person name="Hanada S."/>
            <person name="Fujita N."/>
        </authorList>
    </citation>
    <scope>NUCLEOTIDE SEQUENCE [LARGE SCALE GENOMIC DNA]</scope>
    <source>
        <strain evidence="3">DSM 14523 / JCM 11388 / NBRC 100420 / UNI-1</strain>
    </source>
</reference>